<sequence>MMDSYLFALTYHWLTRHINDFALGAAARLTNQITSLCLILVTIWVMIRGYRLVTGASREPPMVLVSHMIKVSLIVFAAKTASLTGSEVYRFLNTTLPQEINYAIAGSTNDPVSQIDQNLLKISAATSLIDMVQIPTNDPALAEEKARTSWLATISIAAPAMTAGALLLMYQIAMALLTGLAPFFILCLIFDASKDLFRRWLMYLLSTLFSLAMLNLVISWVLGLTAAIAEATWTTDILTRMTGLNSQGFNTMALQQGGIGLLMTVLIISTPPMAAMLFNGTMGSFSPYATVNGGAGGRDSHPGPQGQPPGSYGGLSVGVYTPPASLRSEAGPAYAAQISSSRQSSAAYPGGSITNADAMKPRPSEGNLR</sequence>
<feature type="compositionally biased region" description="Low complexity" evidence="5">
    <location>
        <begin position="333"/>
        <end position="348"/>
    </location>
</feature>
<evidence type="ECO:0008006" key="9">
    <source>
        <dbReference type="Google" id="ProtNLM"/>
    </source>
</evidence>
<evidence type="ECO:0000256" key="2">
    <source>
        <dbReference type="ARBA" id="ARBA00022692"/>
    </source>
</evidence>
<organism evidence="7 8">
    <name type="scientific">Dyella jiangningensis</name>
    <dbReference type="NCBI Taxonomy" id="1379159"/>
    <lineage>
        <taxon>Bacteria</taxon>
        <taxon>Pseudomonadati</taxon>
        <taxon>Pseudomonadota</taxon>
        <taxon>Gammaproteobacteria</taxon>
        <taxon>Lysobacterales</taxon>
        <taxon>Rhodanobacteraceae</taxon>
        <taxon>Dyella</taxon>
    </lineage>
</organism>
<keyword evidence="2 6" id="KW-0812">Transmembrane</keyword>
<evidence type="ECO:0000256" key="3">
    <source>
        <dbReference type="ARBA" id="ARBA00022989"/>
    </source>
</evidence>
<evidence type="ECO:0000256" key="4">
    <source>
        <dbReference type="ARBA" id="ARBA00023136"/>
    </source>
</evidence>
<comment type="subcellular location">
    <subcellularLocation>
        <location evidence="1">Membrane</location>
        <topology evidence="1">Multi-pass membrane protein</topology>
    </subcellularLocation>
</comment>
<feature type="transmembrane region" description="Helical" evidence="6">
    <location>
        <begin position="202"/>
        <end position="229"/>
    </location>
</feature>
<dbReference type="GO" id="GO:0016020">
    <property type="term" value="C:membrane"/>
    <property type="evidence" value="ECO:0007669"/>
    <property type="project" value="UniProtKB-SubCell"/>
</dbReference>
<feature type="region of interest" description="Disordered" evidence="5">
    <location>
        <begin position="330"/>
        <end position="369"/>
    </location>
</feature>
<name>A0A328P189_9GAMM</name>
<dbReference type="Proteomes" id="UP000248926">
    <property type="component" value="Unassembled WGS sequence"/>
</dbReference>
<feature type="region of interest" description="Disordered" evidence="5">
    <location>
        <begin position="293"/>
        <end position="314"/>
    </location>
</feature>
<dbReference type="GO" id="GO:0030255">
    <property type="term" value="P:protein secretion by the type IV secretion system"/>
    <property type="evidence" value="ECO:0007669"/>
    <property type="project" value="InterPro"/>
</dbReference>
<keyword evidence="3 6" id="KW-1133">Transmembrane helix</keyword>
<feature type="transmembrane region" description="Helical" evidence="6">
    <location>
        <begin position="168"/>
        <end position="190"/>
    </location>
</feature>
<dbReference type="AlphaFoldDB" id="A0A328P189"/>
<dbReference type="OrthoDB" id="5634624at2"/>
<evidence type="ECO:0000256" key="1">
    <source>
        <dbReference type="ARBA" id="ARBA00004141"/>
    </source>
</evidence>
<evidence type="ECO:0000256" key="5">
    <source>
        <dbReference type="SAM" id="MobiDB-lite"/>
    </source>
</evidence>
<evidence type="ECO:0000256" key="6">
    <source>
        <dbReference type="SAM" id="Phobius"/>
    </source>
</evidence>
<evidence type="ECO:0000313" key="8">
    <source>
        <dbReference type="Proteomes" id="UP000248926"/>
    </source>
</evidence>
<protein>
    <recommendedName>
        <fullName evidence="9">Type VI secretion protein</fullName>
    </recommendedName>
</protein>
<evidence type="ECO:0000313" key="7">
    <source>
        <dbReference type="EMBL" id="RAO75769.1"/>
    </source>
</evidence>
<dbReference type="InterPro" id="IPR007688">
    <property type="entry name" value="Conjugal_tfr_TrbL/VirB6"/>
</dbReference>
<dbReference type="EMBL" id="NFZS01000004">
    <property type="protein sequence ID" value="RAO75769.1"/>
    <property type="molecule type" value="Genomic_DNA"/>
</dbReference>
<proteinExistence type="predicted"/>
<dbReference type="Pfam" id="PF04610">
    <property type="entry name" value="TrbL"/>
    <property type="match status" value="1"/>
</dbReference>
<reference evidence="7 8" key="1">
    <citation type="journal article" date="2018" name="Genet. Mol. Biol.">
        <title>The genome sequence of Dyella jiangningensis FCAV SCS01 from a lignocellulose-decomposing microbial consortium metagenome reveals potential for biotechnological applications.</title>
        <authorList>
            <person name="Desiderato J.G."/>
            <person name="Alvarenga D.O."/>
            <person name="Constancio M.T.L."/>
            <person name="Alves L.M.C."/>
            <person name="Varani A.M."/>
        </authorList>
    </citation>
    <scope>NUCLEOTIDE SEQUENCE [LARGE SCALE GENOMIC DNA]</scope>
    <source>
        <strain evidence="7 8">FCAV SCS01</strain>
    </source>
</reference>
<feature type="compositionally biased region" description="Basic and acidic residues" evidence="5">
    <location>
        <begin position="359"/>
        <end position="369"/>
    </location>
</feature>
<accession>A0A328P189</accession>
<keyword evidence="4 6" id="KW-0472">Membrane</keyword>
<keyword evidence="8" id="KW-1185">Reference proteome</keyword>
<gene>
    <name evidence="7" type="ORF">CA260_17170</name>
</gene>
<comment type="caution">
    <text evidence="7">The sequence shown here is derived from an EMBL/GenBank/DDBJ whole genome shotgun (WGS) entry which is preliminary data.</text>
</comment>